<reference evidence="3" key="1">
    <citation type="journal article" date="2019" name="Int. J. Syst. Evol. Microbiol.">
        <title>The Global Catalogue of Microorganisms (GCM) 10K type strain sequencing project: providing services to taxonomists for standard genome sequencing and annotation.</title>
        <authorList>
            <consortium name="The Broad Institute Genomics Platform"/>
            <consortium name="The Broad Institute Genome Sequencing Center for Infectious Disease"/>
            <person name="Wu L."/>
            <person name="Ma J."/>
        </authorList>
    </citation>
    <scope>NUCLEOTIDE SEQUENCE [LARGE SCALE GENOMIC DNA]</scope>
    <source>
        <strain evidence="3">JCM 14306</strain>
    </source>
</reference>
<keyword evidence="3" id="KW-1185">Reference proteome</keyword>
<comment type="caution">
    <text evidence="2">The sequence shown here is derived from an EMBL/GenBank/DDBJ whole genome shotgun (WGS) entry which is preliminary data.</text>
</comment>
<evidence type="ECO:0000313" key="2">
    <source>
        <dbReference type="EMBL" id="GAA1630705.1"/>
    </source>
</evidence>
<sequence>MLVGCDNRWASVEVVIGPACEQLVGDVTEAEVGSAEADATTSEREENASSGTVAVSRTKLPNRWTASMNRPVKDSA</sequence>
<feature type="region of interest" description="Disordered" evidence="1">
    <location>
        <begin position="34"/>
        <end position="76"/>
    </location>
</feature>
<dbReference type="EMBL" id="BAAANE010000004">
    <property type="protein sequence ID" value="GAA1630705.1"/>
    <property type="molecule type" value="Genomic_DNA"/>
</dbReference>
<accession>A0ABP4R302</accession>
<protein>
    <submittedName>
        <fullName evidence="2">Uncharacterized protein</fullName>
    </submittedName>
</protein>
<evidence type="ECO:0000256" key="1">
    <source>
        <dbReference type="SAM" id="MobiDB-lite"/>
    </source>
</evidence>
<proteinExistence type="predicted"/>
<gene>
    <name evidence="2" type="ORF">GCM10009744_18490</name>
</gene>
<dbReference type="Proteomes" id="UP001501319">
    <property type="component" value="Unassembled WGS sequence"/>
</dbReference>
<name>A0ABP4R302_9ACTN</name>
<organism evidence="2 3">
    <name type="scientific">Kribbella alba</name>
    <dbReference type="NCBI Taxonomy" id="190197"/>
    <lineage>
        <taxon>Bacteria</taxon>
        <taxon>Bacillati</taxon>
        <taxon>Actinomycetota</taxon>
        <taxon>Actinomycetes</taxon>
        <taxon>Propionibacteriales</taxon>
        <taxon>Kribbellaceae</taxon>
        <taxon>Kribbella</taxon>
    </lineage>
</organism>
<evidence type="ECO:0000313" key="3">
    <source>
        <dbReference type="Proteomes" id="UP001501319"/>
    </source>
</evidence>